<accession>A0A2W0H5H3</accession>
<keyword evidence="1" id="KW-0472">Membrane</keyword>
<evidence type="ECO:0000256" key="1">
    <source>
        <dbReference type="SAM" id="Phobius"/>
    </source>
</evidence>
<dbReference type="EMBL" id="PDOF01000001">
    <property type="protein sequence ID" value="PYZ97094.1"/>
    <property type="molecule type" value="Genomic_DNA"/>
</dbReference>
<evidence type="ECO:0000313" key="2">
    <source>
        <dbReference type="EMBL" id="PYZ97094.1"/>
    </source>
</evidence>
<dbReference type="Proteomes" id="UP000248066">
    <property type="component" value="Unassembled WGS sequence"/>
</dbReference>
<name>A0A2W0H5H3_9BACI</name>
<reference evidence="2 3" key="1">
    <citation type="submission" date="2017-10" db="EMBL/GenBank/DDBJ databases">
        <title>Bacillus sp. nov., a halophilic bacterium isolated from a Yangshapao Lake.</title>
        <authorList>
            <person name="Wang H."/>
        </authorList>
    </citation>
    <scope>NUCLEOTIDE SEQUENCE [LARGE SCALE GENOMIC DNA]</scope>
    <source>
        <strain evidence="2 3">YSP-3</strain>
    </source>
</reference>
<evidence type="ECO:0000313" key="3">
    <source>
        <dbReference type="Proteomes" id="UP000248066"/>
    </source>
</evidence>
<keyword evidence="1" id="KW-0812">Transmembrane</keyword>
<dbReference type="AlphaFoldDB" id="A0A2W0H5H3"/>
<evidence type="ECO:0008006" key="4">
    <source>
        <dbReference type="Google" id="ProtNLM"/>
    </source>
</evidence>
<feature type="transmembrane region" description="Helical" evidence="1">
    <location>
        <begin position="7"/>
        <end position="29"/>
    </location>
</feature>
<feature type="transmembrane region" description="Helical" evidence="1">
    <location>
        <begin position="92"/>
        <end position="110"/>
    </location>
</feature>
<comment type="caution">
    <text evidence="2">The sequence shown here is derived from an EMBL/GenBank/DDBJ whole genome shotgun (WGS) entry which is preliminary data.</text>
</comment>
<sequence>MVRNVYLYAVMLVTLVMMIGGSVAVIMSASDYFVPGPYYDTYESYAQNHAHNVKEGFAEEVSEEDLRARFQLERDTYLDNQRAYAANSMVKSLAWVLIPLPVFLISAGRLRKAKPE</sequence>
<proteinExistence type="predicted"/>
<keyword evidence="1" id="KW-1133">Transmembrane helix</keyword>
<gene>
    <name evidence="2" type="ORF">CR205_00355</name>
</gene>
<keyword evidence="3" id="KW-1185">Reference proteome</keyword>
<organism evidence="2 3">
    <name type="scientific">Alteribacter lacisalsi</name>
    <dbReference type="NCBI Taxonomy" id="2045244"/>
    <lineage>
        <taxon>Bacteria</taxon>
        <taxon>Bacillati</taxon>
        <taxon>Bacillota</taxon>
        <taxon>Bacilli</taxon>
        <taxon>Bacillales</taxon>
        <taxon>Bacillaceae</taxon>
        <taxon>Alteribacter</taxon>
    </lineage>
</organism>
<protein>
    <recommendedName>
        <fullName evidence="4">DUF4199 domain-containing protein</fullName>
    </recommendedName>
</protein>
<dbReference type="RefSeq" id="WP_110515825.1">
    <property type="nucleotide sequence ID" value="NZ_PDOF01000001.1"/>
</dbReference>
<dbReference type="OrthoDB" id="2925884at2"/>